<dbReference type="PRINTS" id="PR00413">
    <property type="entry name" value="HADHALOGNASE"/>
</dbReference>
<dbReference type="Gene3D" id="3.40.50.1000">
    <property type="entry name" value="HAD superfamily/HAD-like"/>
    <property type="match status" value="1"/>
</dbReference>
<reference evidence="1 2" key="1">
    <citation type="submission" date="2018-08" db="EMBL/GenBank/DDBJ databases">
        <title>Salinimonas sediminis sp. nov., a piezophilic bacterium isolated from a deep-sea sediment sample from the New Britain Trench.</title>
        <authorList>
            <person name="Cao J."/>
        </authorList>
    </citation>
    <scope>NUCLEOTIDE SEQUENCE [LARGE SCALE GENOMIC DNA]</scope>
    <source>
        <strain evidence="1 2">N102</strain>
    </source>
</reference>
<dbReference type="NCBIfam" id="NF011564">
    <property type="entry name" value="PRK14988.1"/>
    <property type="match status" value="1"/>
</dbReference>
<accession>A0A346NHJ9</accession>
<sequence>MPFLPWNEIDTVLLDMDGTLLDLHFDTHFWMEHLPQKVALQNKQSVEQCKATMRKHYDQVSGQIQWYCLDYWAEQLQLDIMAAKREIAHLVSMREDTLPLLDALKQSGRQVALVTNAHPDNLALKLELTQLDAHIDTLISTHEFGVTKESQLLWQRLQHRLGFDPSRTLFVDDSQVILKAAQDFGIKHLLAVENPDSQLPAQRIDAFAATSDYRLLLEDILRERRV</sequence>
<dbReference type="EMBL" id="CP031769">
    <property type="protein sequence ID" value="AXR05006.1"/>
    <property type="molecule type" value="Genomic_DNA"/>
</dbReference>
<gene>
    <name evidence="1" type="ORF">D0Y50_00655</name>
</gene>
<dbReference type="InterPro" id="IPR036412">
    <property type="entry name" value="HAD-like_sf"/>
</dbReference>
<dbReference type="Proteomes" id="UP000262073">
    <property type="component" value="Chromosome"/>
</dbReference>
<evidence type="ECO:0000313" key="1">
    <source>
        <dbReference type="EMBL" id="AXR05006.1"/>
    </source>
</evidence>
<dbReference type="KEGG" id="salm:D0Y50_00655"/>
<dbReference type="SFLD" id="SFLDG01129">
    <property type="entry name" value="C1.5:_HAD__Beta-PGM__Phosphata"/>
    <property type="match status" value="1"/>
</dbReference>
<dbReference type="CDD" id="cd01427">
    <property type="entry name" value="HAD_like"/>
    <property type="match status" value="1"/>
</dbReference>
<dbReference type="NCBIfam" id="TIGR01509">
    <property type="entry name" value="HAD-SF-IA-v3"/>
    <property type="match status" value="1"/>
</dbReference>
<dbReference type="InterPro" id="IPR050155">
    <property type="entry name" value="HAD-like_hydrolase_sf"/>
</dbReference>
<dbReference type="SFLD" id="SFLDS00003">
    <property type="entry name" value="Haloacid_Dehalogenase"/>
    <property type="match status" value="1"/>
</dbReference>
<dbReference type="SUPFAM" id="SSF56784">
    <property type="entry name" value="HAD-like"/>
    <property type="match status" value="1"/>
</dbReference>
<dbReference type="Pfam" id="PF00702">
    <property type="entry name" value="Hydrolase"/>
    <property type="match status" value="1"/>
</dbReference>
<dbReference type="InterPro" id="IPR023214">
    <property type="entry name" value="HAD_sf"/>
</dbReference>
<dbReference type="InterPro" id="IPR006439">
    <property type="entry name" value="HAD-SF_hydro_IA"/>
</dbReference>
<evidence type="ECO:0000313" key="2">
    <source>
        <dbReference type="Proteomes" id="UP000262073"/>
    </source>
</evidence>
<name>A0A346NHJ9_9ALTE</name>
<dbReference type="GO" id="GO:0005829">
    <property type="term" value="C:cytosol"/>
    <property type="evidence" value="ECO:0007669"/>
    <property type="project" value="TreeGrafter"/>
</dbReference>
<organism evidence="1 2">
    <name type="scientific">Salinimonas sediminis</name>
    <dbReference type="NCBI Taxonomy" id="2303538"/>
    <lineage>
        <taxon>Bacteria</taxon>
        <taxon>Pseudomonadati</taxon>
        <taxon>Pseudomonadota</taxon>
        <taxon>Gammaproteobacteria</taxon>
        <taxon>Alteromonadales</taxon>
        <taxon>Alteromonadaceae</taxon>
        <taxon>Alteromonas/Salinimonas group</taxon>
        <taxon>Salinimonas</taxon>
    </lineage>
</organism>
<dbReference type="AlphaFoldDB" id="A0A346NHJ9"/>
<dbReference type="OrthoDB" id="9773910at2"/>
<dbReference type="PANTHER" id="PTHR43434:SF3">
    <property type="entry name" value="GMP_IMP NUCLEOTIDASE YRFG"/>
    <property type="match status" value="1"/>
</dbReference>
<dbReference type="PANTHER" id="PTHR43434">
    <property type="entry name" value="PHOSPHOGLYCOLATE PHOSPHATASE"/>
    <property type="match status" value="1"/>
</dbReference>
<proteinExistence type="predicted"/>
<dbReference type="GO" id="GO:0008967">
    <property type="term" value="F:phosphoglycolate phosphatase activity"/>
    <property type="evidence" value="ECO:0007669"/>
    <property type="project" value="TreeGrafter"/>
</dbReference>
<dbReference type="GO" id="GO:0006281">
    <property type="term" value="P:DNA repair"/>
    <property type="evidence" value="ECO:0007669"/>
    <property type="project" value="TreeGrafter"/>
</dbReference>
<protein>
    <submittedName>
        <fullName evidence="1">GMP/IMP nucleotidase</fullName>
    </submittedName>
</protein>
<dbReference type="RefSeq" id="WP_108567736.1">
    <property type="nucleotide sequence ID" value="NZ_CP031769.1"/>
</dbReference>
<keyword evidence="2" id="KW-1185">Reference proteome</keyword>